<reference evidence="3" key="1">
    <citation type="journal article" date="2019" name="Int. J. Syst. Evol. Microbiol.">
        <title>The Global Catalogue of Microorganisms (GCM) 10K type strain sequencing project: providing services to taxonomists for standard genome sequencing and annotation.</title>
        <authorList>
            <consortium name="The Broad Institute Genomics Platform"/>
            <consortium name="The Broad Institute Genome Sequencing Center for Infectious Disease"/>
            <person name="Wu L."/>
            <person name="Ma J."/>
        </authorList>
    </citation>
    <scope>NUCLEOTIDE SEQUENCE [LARGE SCALE GENOMIC DNA]</scope>
    <source>
        <strain evidence="3">JCM 19212</strain>
    </source>
</reference>
<proteinExistence type="predicted"/>
<evidence type="ECO:0000313" key="2">
    <source>
        <dbReference type="EMBL" id="GAA5068098.1"/>
    </source>
</evidence>
<evidence type="ECO:0000313" key="3">
    <source>
        <dbReference type="Proteomes" id="UP001501083"/>
    </source>
</evidence>
<evidence type="ECO:0000259" key="1">
    <source>
        <dbReference type="Pfam" id="PF14258"/>
    </source>
</evidence>
<keyword evidence="3" id="KW-1185">Reference proteome</keyword>
<protein>
    <submittedName>
        <fullName evidence="2">DUF4350 domain-containing protein</fullName>
    </submittedName>
</protein>
<dbReference type="RefSeq" id="WP_158983092.1">
    <property type="nucleotide sequence ID" value="NZ_BAABKY010000001.1"/>
</dbReference>
<dbReference type="InterPro" id="IPR025646">
    <property type="entry name" value="DUF4350"/>
</dbReference>
<accession>A0ABP9KYT1</accession>
<name>A0ABP9KYT1_9GAMM</name>
<dbReference type="PROSITE" id="PS51318">
    <property type="entry name" value="TAT"/>
    <property type="match status" value="1"/>
</dbReference>
<gene>
    <name evidence="2" type="ORF">GCM10025759_03540</name>
</gene>
<organism evidence="2 3">
    <name type="scientific">Lysobacter panacisoli</name>
    <dbReference type="NCBI Taxonomy" id="1255263"/>
    <lineage>
        <taxon>Bacteria</taxon>
        <taxon>Pseudomonadati</taxon>
        <taxon>Pseudomonadota</taxon>
        <taxon>Gammaproteobacteria</taxon>
        <taxon>Lysobacterales</taxon>
        <taxon>Lysobacteraceae</taxon>
        <taxon>Lysobacter</taxon>
    </lineage>
</organism>
<sequence length="384" mass="42857">MTNTRRNLLIGLGVLALAAAVALAVWWWNRTYVRTEEFVDIPRTGEARTNPLYVLKLALRADGVKAEARQRLQRDRFTLGRSDTVLLYSDPRTLPTADADALMEWVATGGHLLVRVPASGAGKERVPVLSSLGITPAKAAPQCVGLQVEGEDRHVEFCQARAFTLDGEEPLRAWVNEAGDYVFARMKHGQGVIDVVSGFDFLTNDKLKDVPHIALTRQLLAPNYGNGTVHLIYAADMPSFWSTLLRQSWMVWLPLLLALFAWLWRRALRFGPLLPSPPAERRSLIEHIVASGEHIHRYGYGDVLYEAARTAFLARLRRRDPQAAAQGGDVQAAMLAERFGLNANDIRDALSTPDPRDRTAFRQRIALLVRMRNSLRPSNPESSP</sequence>
<comment type="caution">
    <text evidence="2">The sequence shown here is derived from an EMBL/GenBank/DDBJ whole genome shotgun (WGS) entry which is preliminary data.</text>
</comment>
<dbReference type="Pfam" id="PF14258">
    <property type="entry name" value="DUF4350"/>
    <property type="match status" value="1"/>
</dbReference>
<dbReference type="InterPro" id="IPR006311">
    <property type="entry name" value="TAT_signal"/>
</dbReference>
<feature type="domain" description="DUF4350" evidence="1">
    <location>
        <begin position="47"/>
        <end position="220"/>
    </location>
</feature>
<dbReference type="Proteomes" id="UP001501083">
    <property type="component" value="Unassembled WGS sequence"/>
</dbReference>
<dbReference type="EMBL" id="BAABKY010000001">
    <property type="protein sequence ID" value="GAA5068098.1"/>
    <property type="molecule type" value="Genomic_DNA"/>
</dbReference>